<proteinExistence type="predicted"/>
<dbReference type="Proteomes" id="UP000095283">
    <property type="component" value="Unplaced"/>
</dbReference>
<dbReference type="AlphaFoldDB" id="A0A1I7WR97"/>
<evidence type="ECO:0000313" key="1">
    <source>
        <dbReference type="Proteomes" id="UP000095283"/>
    </source>
</evidence>
<evidence type="ECO:0000313" key="2">
    <source>
        <dbReference type="WBParaSite" id="Hba_07692"/>
    </source>
</evidence>
<name>A0A1I7WR97_HETBA</name>
<organism evidence="1 2">
    <name type="scientific">Heterorhabditis bacteriophora</name>
    <name type="common">Entomopathogenic nematode worm</name>
    <dbReference type="NCBI Taxonomy" id="37862"/>
    <lineage>
        <taxon>Eukaryota</taxon>
        <taxon>Metazoa</taxon>
        <taxon>Ecdysozoa</taxon>
        <taxon>Nematoda</taxon>
        <taxon>Chromadorea</taxon>
        <taxon>Rhabditida</taxon>
        <taxon>Rhabditina</taxon>
        <taxon>Rhabditomorpha</taxon>
        <taxon>Strongyloidea</taxon>
        <taxon>Heterorhabditidae</taxon>
        <taxon>Heterorhabditis</taxon>
    </lineage>
</organism>
<protein>
    <submittedName>
        <fullName evidence="2">Uncharacterized protein</fullName>
    </submittedName>
</protein>
<accession>A0A1I7WR97</accession>
<reference evidence="2" key="1">
    <citation type="submission" date="2016-11" db="UniProtKB">
        <authorList>
            <consortium name="WormBaseParasite"/>
        </authorList>
    </citation>
    <scope>IDENTIFICATION</scope>
</reference>
<keyword evidence="1" id="KW-1185">Reference proteome</keyword>
<sequence>MKFCSLIFIKRFSYNPTTGKIVH</sequence>
<dbReference type="WBParaSite" id="Hba_07692">
    <property type="protein sequence ID" value="Hba_07692"/>
    <property type="gene ID" value="Hba_07692"/>
</dbReference>